<feature type="transmembrane region" description="Helical" evidence="2">
    <location>
        <begin position="305"/>
        <end position="323"/>
    </location>
</feature>
<evidence type="ECO:0000313" key="3">
    <source>
        <dbReference type="EMBL" id="MCW1242893.1"/>
    </source>
</evidence>
<keyword evidence="2" id="KW-1133">Transmembrane helix</keyword>
<gene>
    <name evidence="3" type="ORF">OC610_00590</name>
</gene>
<dbReference type="EMBL" id="JAOSHO010000003">
    <property type="protein sequence ID" value="MCW1242893.1"/>
    <property type="molecule type" value="Genomic_DNA"/>
</dbReference>
<organism evidence="3 4">
    <name type="scientific">Pseudomonas agronomica</name>
    <dbReference type="NCBI Taxonomy" id="2979328"/>
    <lineage>
        <taxon>Bacteria</taxon>
        <taxon>Pseudomonadati</taxon>
        <taxon>Pseudomonadota</taxon>
        <taxon>Gammaproteobacteria</taxon>
        <taxon>Pseudomonadales</taxon>
        <taxon>Pseudomonadaceae</taxon>
        <taxon>Pseudomonas</taxon>
    </lineage>
</organism>
<evidence type="ECO:0000256" key="2">
    <source>
        <dbReference type="SAM" id="Phobius"/>
    </source>
</evidence>
<evidence type="ECO:0000256" key="1">
    <source>
        <dbReference type="SAM" id="MobiDB-lite"/>
    </source>
</evidence>
<accession>A0ABT3F1C1</accession>
<protein>
    <submittedName>
        <fullName evidence="3">Uncharacterized protein</fullName>
    </submittedName>
</protein>
<keyword evidence="2" id="KW-0472">Membrane</keyword>
<feature type="transmembrane region" description="Helical" evidence="2">
    <location>
        <begin position="335"/>
        <end position="353"/>
    </location>
</feature>
<feature type="transmembrane region" description="Helical" evidence="2">
    <location>
        <begin position="264"/>
        <end position="284"/>
    </location>
</feature>
<evidence type="ECO:0000313" key="4">
    <source>
        <dbReference type="Proteomes" id="UP001061999"/>
    </source>
</evidence>
<proteinExistence type="predicted"/>
<comment type="caution">
    <text evidence="3">The sequence shown here is derived from an EMBL/GenBank/DDBJ whole genome shotgun (WGS) entry which is preliminary data.</text>
</comment>
<dbReference type="Proteomes" id="UP001061999">
    <property type="component" value="Unassembled WGS sequence"/>
</dbReference>
<feature type="region of interest" description="Disordered" evidence="1">
    <location>
        <begin position="225"/>
        <end position="244"/>
    </location>
</feature>
<keyword evidence="2" id="KW-0812">Transmembrane</keyword>
<keyword evidence="4" id="KW-1185">Reference proteome</keyword>
<dbReference type="RefSeq" id="WP_264426033.1">
    <property type="nucleotide sequence ID" value="NZ_JAOSHO010000003.1"/>
</dbReference>
<sequence length="373" mass="40591">MPIVLPETDHLADSVKRAKLLLAFATQTGIPIADADLKAIIAAEQALETGELKVDQEVAFWTSLSKLAVAVRPVTIASLQDTRLVTGSPSIGLFTNRASKYVAWGSMATLLIILCTQIQAVQLSSRIQGFDDLVEKNKASVDTVWKRWVESQNATLVIKSMDANTHLPLITETMAKQTAAYSAFVAAYEQNRAIQSARASAANLLNYSRTFWMVTFFDEPTITTKSSAKDMPPPMESSERPTLSLGESVDEYRPRQQAQNQYDILYRLLLPALYGLLGSCVFVLRSVSSQLETFTFTRTRRLLGSARLALGPILGVASLVLLTPSKTDALSNLPQIGIALIAGYSVDLVLNFMDRITGAFGQPSSTQSPSGKP</sequence>
<name>A0ABT3F1C1_9PSED</name>
<reference evidence="3" key="1">
    <citation type="submission" date="2022-07" db="EMBL/GenBank/DDBJ databases">
        <title>Pseudomonas agronomica sp. nov.: a novel bacterium with biotechnological application in the synthesis of biofertilizers from valorized agricultural residues.</title>
        <authorList>
            <person name="Robas M."/>
            <person name="Fernandez V.M."/>
            <person name="Luna L."/>
            <person name="Provanza A."/>
            <person name="Jimenez P.A."/>
        </authorList>
    </citation>
    <scope>NUCLEOTIDE SEQUENCE</scope>
    <source>
        <strain evidence="3">SAICEU22T</strain>
    </source>
</reference>